<gene>
    <name evidence="2" type="ORF">RZO55_25060</name>
</gene>
<protein>
    <submittedName>
        <fullName evidence="2">Uncharacterized protein</fullName>
    </submittedName>
</protein>
<organism evidence="2 3">
    <name type="scientific">Clostridium boliviensis</name>
    <dbReference type="NCBI Taxonomy" id="318465"/>
    <lineage>
        <taxon>Bacteria</taxon>
        <taxon>Bacillati</taxon>
        <taxon>Bacillota</taxon>
        <taxon>Clostridia</taxon>
        <taxon>Eubacteriales</taxon>
        <taxon>Clostridiaceae</taxon>
        <taxon>Clostridium</taxon>
    </lineage>
</organism>
<reference evidence="2 3" key="1">
    <citation type="submission" date="2023-10" db="EMBL/GenBank/DDBJ databases">
        <title>A novel Glycoside Hydrolase 43-Like Enzyme from Clostrdium boliviensis is an Endo-xylanase, and a Candidate for Xylooligosaccharides Production from Different Xylan Substrates.</title>
        <authorList>
            <person name="Alvarez M.T."/>
            <person name="Rocabado-Villegas L.R."/>
            <person name="Salas-Veizaga D.M."/>
            <person name="Linares-Pasten J.A."/>
            <person name="Gudmundsdottir E.E."/>
            <person name="Hreggvidsson G.O."/>
            <person name="Adlercreutz P."/>
            <person name="Nordberg Karlsson E."/>
        </authorList>
    </citation>
    <scope>NUCLEOTIDE SEQUENCE [LARGE SCALE GENOMIC DNA]</scope>
    <source>
        <strain evidence="2 3">E-1</strain>
    </source>
</reference>
<keyword evidence="3" id="KW-1185">Reference proteome</keyword>
<evidence type="ECO:0000256" key="1">
    <source>
        <dbReference type="SAM" id="SignalP"/>
    </source>
</evidence>
<evidence type="ECO:0000313" key="2">
    <source>
        <dbReference type="EMBL" id="MDW2800846.1"/>
    </source>
</evidence>
<evidence type="ECO:0000313" key="3">
    <source>
        <dbReference type="Proteomes" id="UP001276854"/>
    </source>
</evidence>
<dbReference type="EMBL" id="JAWONS010000329">
    <property type="protein sequence ID" value="MDW2800846.1"/>
    <property type="molecule type" value="Genomic_DNA"/>
</dbReference>
<comment type="caution">
    <text evidence="2">The sequence shown here is derived from an EMBL/GenBank/DDBJ whole genome shotgun (WGS) entry which is preliminary data.</text>
</comment>
<sequence>MPNKIKKPLSAISMMVVIGLLTCGFAYAKANPDSLQFVGKNNTEITLYTDKKDLMQNGLATDNEDPNLEIGQVIVSNGVKEIVYAIGADGSYITIPASE</sequence>
<dbReference type="RefSeq" id="WP_318067008.1">
    <property type="nucleotide sequence ID" value="NZ_JAWONS010000329.1"/>
</dbReference>
<name>A0ABU4GT81_9CLOT</name>
<keyword evidence="1" id="KW-0732">Signal</keyword>
<accession>A0ABU4GT81</accession>
<proteinExistence type="predicted"/>
<feature type="signal peptide" evidence="1">
    <location>
        <begin position="1"/>
        <end position="28"/>
    </location>
</feature>
<dbReference type="Proteomes" id="UP001276854">
    <property type="component" value="Unassembled WGS sequence"/>
</dbReference>
<feature type="chain" id="PRO_5047219629" evidence="1">
    <location>
        <begin position="29"/>
        <end position="99"/>
    </location>
</feature>